<dbReference type="Gene3D" id="3.40.50.300">
    <property type="entry name" value="P-loop containing nucleotide triphosphate hydrolases"/>
    <property type="match status" value="2"/>
</dbReference>
<protein>
    <submittedName>
        <fullName evidence="2">Dynamin family protein</fullName>
    </submittedName>
</protein>
<dbReference type="SUPFAM" id="SSF52540">
    <property type="entry name" value="P-loop containing nucleoside triphosphate hydrolases"/>
    <property type="match status" value="1"/>
</dbReference>
<keyword evidence="3" id="KW-1185">Reference proteome</keyword>
<dbReference type="EMBL" id="ATHJ01000108">
    <property type="protein sequence ID" value="EPR35337.1"/>
    <property type="molecule type" value="Genomic_DNA"/>
</dbReference>
<evidence type="ECO:0000313" key="2">
    <source>
        <dbReference type="EMBL" id="EPR35337.1"/>
    </source>
</evidence>
<comment type="caution">
    <text evidence="2">The sequence shown here is derived from an EMBL/GenBank/DDBJ whole genome shotgun (WGS) entry which is preliminary data.</text>
</comment>
<feature type="domain" description="Dynamin N-terminal" evidence="1">
    <location>
        <begin position="58"/>
        <end position="280"/>
    </location>
</feature>
<dbReference type="Pfam" id="PF00350">
    <property type="entry name" value="Dynamin_N"/>
    <property type="match status" value="1"/>
</dbReference>
<accession>S7TDR8</accession>
<dbReference type="OrthoDB" id="5409226at2"/>
<proteinExistence type="predicted"/>
<gene>
    <name evidence="2" type="ORF">dsmv_3151</name>
</gene>
<organism evidence="2 3">
    <name type="scientific">Desulfococcus multivorans DSM 2059</name>
    <dbReference type="NCBI Taxonomy" id="1121405"/>
    <lineage>
        <taxon>Bacteria</taxon>
        <taxon>Pseudomonadati</taxon>
        <taxon>Thermodesulfobacteriota</taxon>
        <taxon>Desulfobacteria</taxon>
        <taxon>Desulfobacterales</taxon>
        <taxon>Desulfococcaceae</taxon>
        <taxon>Desulfococcus</taxon>
    </lineage>
</organism>
<reference evidence="2 3" key="1">
    <citation type="journal article" date="2013" name="Genome Announc.">
        <title>Draft genome sequences for three mercury-methylating, sulfate-reducing bacteria.</title>
        <authorList>
            <person name="Brown S.D."/>
            <person name="Hurt R.A.Jr."/>
            <person name="Gilmour C.C."/>
            <person name="Elias D.A."/>
        </authorList>
    </citation>
    <scope>NUCLEOTIDE SEQUENCE [LARGE SCALE GENOMIC DNA]</scope>
    <source>
        <strain evidence="2 3">DSM 2059</strain>
    </source>
</reference>
<dbReference type="Proteomes" id="UP000014977">
    <property type="component" value="Unassembled WGS sequence"/>
</dbReference>
<dbReference type="RefSeq" id="WP_020878241.1">
    <property type="nucleotide sequence ID" value="NZ_ATHJ01000108.1"/>
</dbReference>
<evidence type="ECO:0000259" key="1">
    <source>
        <dbReference type="Pfam" id="PF00350"/>
    </source>
</evidence>
<sequence>MDRYHQVKDQLIGITRDISSLCDAVKAVSGIGEAPIDHWQRTCREIERQVSAEVLRTAVVGPIKSGKSTFVNALFKGDYLKRGAGVVTAIVTRIRRGSVLKATLFFKAWGDINRDIENAMVLFPSSEWRSGEGPFDIRNEADRTDLARALSALSEDRLVTQDARNMNSVLIGAYLEGYDQVRDIVADAAVTREFTGDHFERHKAFTGDDTLAVYLTDIELTIDAGDMDDTIEIADCQGSDSPNPLHLAMIQEYLRVTHLIVYVVSGRTGLRQADIRFLSTIKRMGIIDNTLFLVNFDFDEHESMDDLKRVTDRIREDIALLRPDPEIYVLSALFNLFKAGEAGLPEKDRRRLEHWRTETRLAAFSDDETRRFEAAIGHKLTRERYSLLLNNHLERLGLQLDGMIHWISVGRDMFGKNADETAEIVREIGAHRKKIIRIKSMIKSTLDGAAQKLKQSLKSDVDRFFDKHDGILGEALRFLRSYHLVAADWEHHVSTSGLSSTMYLVFQDVKRTLDGFVAESVNPEIIRFIREEEEKIQAHFAVVAGPYDTMVRDALFEYNQVMAGLGLPPLPESSEPIGLPGMSAVARSVDLKVPPVTAAMQYSAAIRGEAVMRLGMYRIVRFFRKLFKKAPEGSSGDRLMALKYGVSRLKRETEQSIAFSFKDYRENIKFQYLLKLADAASNMIYETLAERFDTHVSDLAGIASHVAEKTADTTDTEEMLTKAEATCRRIADAVAHLKSEIKTLS</sequence>
<evidence type="ECO:0000313" key="3">
    <source>
        <dbReference type="Proteomes" id="UP000014977"/>
    </source>
</evidence>
<dbReference type="InterPro" id="IPR045063">
    <property type="entry name" value="Dynamin_N"/>
</dbReference>
<dbReference type="InterPro" id="IPR027417">
    <property type="entry name" value="P-loop_NTPase"/>
</dbReference>
<name>S7TDR8_DESML</name>
<dbReference type="AlphaFoldDB" id="S7TDR8"/>
<dbReference type="eggNOG" id="COG0699">
    <property type="taxonomic scope" value="Bacteria"/>
</dbReference>
<dbReference type="STRING" id="897.B2D07_09465"/>